<gene>
    <name evidence="6" type="ORF">C1H46_013261</name>
</gene>
<keyword evidence="3" id="KW-0934">Plastid</keyword>
<evidence type="ECO:0000256" key="4">
    <source>
        <dbReference type="ARBA" id="ARBA00022946"/>
    </source>
</evidence>
<dbReference type="GO" id="GO:0009570">
    <property type="term" value="C:chloroplast stroma"/>
    <property type="evidence" value="ECO:0007669"/>
    <property type="project" value="UniProtKB-SubCell"/>
</dbReference>
<evidence type="ECO:0000256" key="2">
    <source>
        <dbReference type="ARBA" id="ARBA00022528"/>
    </source>
</evidence>
<dbReference type="GO" id="GO:2000904">
    <property type="term" value="P:regulation of starch metabolic process"/>
    <property type="evidence" value="ECO:0007669"/>
    <property type="project" value="TreeGrafter"/>
</dbReference>
<evidence type="ECO:0000256" key="1">
    <source>
        <dbReference type="ARBA" id="ARBA00004470"/>
    </source>
</evidence>
<comment type="subcellular location">
    <subcellularLocation>
        <location evidence="1">Plastid</location>
        <location evidence="1">Chloroplast stroma</location>
    </subcellularLocation>
</comment>
<dbReference type="STRING" id="106549.A0A540MQS3"/>
<dbReference type="PANTHER" id="PTHR34113">
    <property type="entry name" value="INACTIVE PURPLE ACID PHOSPHATASE-LIKE PROTEIN"/>
    <property type="match status" value="1"/>
</dbReference>
<dbReference type="GO" id="GO:0005982">
    <property type="term" value="P:starch metabolic process"/>
    <property type="evidence" value="ECO:0007669"/>
    <property type="project" value="TreeGrafter"/>
</dbReference>
<keyword evidence="4" id="KW-0809">Transit peptide</keyword>
<dbReference type="GO" id="GO:2001070">
    <property type="term" value="F:starch binding"/>
    <property type="evidence" value="ECO:0007669"/>
    <property type="project" value="TreeGrafter"/>
</dbReference>
<reference evidence="6 7" key="1">
    <citation type="journal article" date="2019" name="G3 (Bethesda)">
        <title>Sequencing of a Wild Apple (Malus baccata) Genome Unravels the Differences Between Cultivated and Wild Apple Species Regarding Disease Resistance and Cold Tolerance.</title>
        <authorList>
            <person name="Chen X."/>
        </authorList>
    </citation>
    <scope>NUCLEOTIDE SEQUENCE [LARGE SCALE GENOMIC DNA]</scope>
    <source>
        <strain evidence="7">cv. Shandingzi</strain>
        <tissue evidence="6">Leaves</tissue>
    </source>
</reference>
<protein>
    <submittedName>
        <fullName evidence="6">Uncharacterized protein</fullName>
    </submittedName>
</protein>
<dbReference type="GO" id="GO:0043036">
    <property type="term" value="C:starch grain"/>
    <property type="evidence" value="ECO:0007669"/>
    <property type="project" value="TreeGrafter"/>
</dbReference>
<keyword evidence="7" id="KW-1185">Reference proteome</keyword>
<evidence type="ECO:0000313" key="6">
    <source>
        <dbReference type="EMBL" id="TQE01122.1"/>
    </source>
</evidence>
<evidence type="ECO:0000256" key="5">
    <source>
        <dbReference type="ARBA" id="ARBA00038237"/>
    </source>
</evidence>
<evidence type="ECO:0000313" key="7">
    <source>
        <dbReference type="Proteomes" id="UP000315295"/>
    </source>
</evidence>
<proteinExistence type="inferred from homology"/>
<evidence type="ECO:0000256" key="3">
    <source>
        <dbReference type="ARBA" id="ARBA00022640"/>
    </source>
</evidence>
<organism evidence="6 7">
    <name type="scientific">Malus baccata</name>
    <name type="common">Siberian crab apple</name>
    <name type="synonym">Pyrus baccata</name>
    <dbReference type="NCBI Taxonomy" id="106549"/>
    <lineage>
        <taxon>Eukaryota</taxon>
        <taxon>Viridiplantae</taxon>
        <taxon>Streptophyta</taxon>
        <taxon>Embryophyta</taxon>
        <taxon>Tracheophyta</taxon>
        <taxon>Spermatophyta</taxon>
        <taxon>Magnoliopsida</taxon>
        <taxon>eudicotyledons</taxon>
        <taxon>Gunneridae</taxon>
        <taxon>Pentapetalae</taxon>
        <taxon>rosids</taxon>
        <taxon>fabids</taxon>
        <taxon>Rosales</taxon>
        <taxon>Rosaceae</taxon>
        <taxon>Amygdaloideae</taxon>
        <taxon>Maleae</taxon>
        <taxon>Malus</taxon>
    </lineage>
</organism>
<accession>A0A540MQS3</accession>
<sequence>MGRRALWKWVHKYGKITTGESWDSVVDEETYYEAEPHCRWADVVGDSSQLLSIKPRERPPGVYPALDFGSLSPSVDEPPDEFSPISCGSKNFVCV</sequence>
<dbReference type="InterPro" id="IPR052495">
    <property type="entry name" value="Alpha-glucan_binding_chloro"/>
</dbReference>
<dbReference type="AlphaFoldDB" id="A0A540MQS3"/>
<comment type="caution">
    <text evidence="6">The sequence shown here is derived from an EMBL/GenBank/DDBJ whole genome shotgun (WGS) entry which is preliminary data.</text>
</comment>
<dbReference type="PANTHER" id="PTHR34113:SF3">
    <property type="entry name" value="PROTEIN EARLY STARVATION 1, CHLOROPLASTIC"/>
    <property type="match status" value="1"/>
</dbReference>
<comment type="similarity">
    <text evidence="5">Belongs to the ESV1 family.</text>
</comment>
<keyword evidence="2" id="KW-0150">Chloroplast</keyword>
<dbReference type="EMBL" id="VIEB01000202">
    <property type="protein sequence ID" value="TQE01122.1"/>
    <property type="molecule type" value="Genomic_DNA"/>
</dbReference>
<dbReference type="Proteomes" id="UP000315295">
    <property type="component" value="Unassembled WGS sequence"/>
</dbReference>
<name>A0A540MQS3_MALBA</name>